<name>V8G734_9BURK</name>
<dbReference type="AlphaFoldDB" id="V8G734"/>
<organism evidence="1 2">
    <name type="scientific">Pelistega indica</name>
    <dbReference type="NCBI Taxonomy" id="1414851"/>
    <lineage>
        <taxon>Bacteria</taxon>
        <taxon>Pseudomonadati</taxon>
        <taxon>Pseudomonadota</taxon>
        <taxon>Betaproteobacteria</taxon>
        <taxon>Burkholderiales</taxon>
        <taxon>Alcaligenaceae</taxon>
        <taxon>Pelistega</taxon>
    </lineage>
</organism>
<gene>
    <name evidence="1" type="ORF">V757_04765</name>
</gene>
<dbReference type="RefSeq" id="WP_023950303.1">
    <property type="nucleotide sequence ID" value="NZ_AYSV01000068.1"/>
</dbReference>
<accession>V8G734</accession>
<sequence>MAIKDSEYVNQSQETELNYCLRKHGLAQSADNRKALKDLLPPRTRTEEADRLILANLDKFAKSASQS</sequence>
<evidence type="ECO:0000313" key="1">
    <source>
        <dbReference type="EMBL" id="ETD72354.1"/>
    </source>
</evidence>
<proteinExistence type="predicted"/>
<protein>
    <submittedName>
        <fullName evidence="1">Uncharacterized protein</fullName>
    </submittedName>
</protein>
<evidence type="ECO:0000313" key="2">
    <source>
        <dbReference type="Proteomes" id="UP000018766"/>
    </source>
</evidence>
<dbReference type="EMBL" id="AYSV01000068">
    <property type="protein sequence ID" value="ETD72354.1"/>
    <property type="molecule type" value="Genomic_DNA"/>
</dbReference>
<keyword evidence="2" id="KW-1185">Reference proteome</keyword>
<comment type="caution">
    <text evidence="1">The sequence shown here is derived from an EMBL/GenBank/DDBJ whole genome shotgun (WGS) entry which is preliminary data.</text>
</comment>
<dbReference type="Proteomes" id="UP000018766">
    <property type="component" value="Unassembled WGS sequence"/>
</dbReference>
<reference evidence="1 2" key="1">
    <citation type="submission" date="2013-11" db="EMBL/GenBank/DDBJ databases">
        <title>Genomic analysis of Pelistega sp. HM-7.</title>
        <authorList>
            <person name="Kumbhare S.V."/>
            <person name="Shetty S.A."/>
            <person name="Sharma O."/>
            <person name="Dhotre D.P."/>
        </authorList>
    </citation>
    <scope>NUCLEOTIDE SEQUENCE [LARGE SCALE GENOMIC DNA]</scope>
    <source>
        <strain evidence="1 2">HM-7</strain>
    </source>
</reference>